<proteinExistence type="predicted"/>
<dbReference type="CDD" id="cd00038">
    <property type="entry name" value="CAP_ED"/>
    <property type="match status" value="1"/>
</dbReference>
<feature type="region of interest" description="Disordered" evidence="1">
    <location>
        <begin position="309"/>
        <end position="342"/>
    </location>
</feature>
<dbReference type="Pfam" id="PF00027">
    <property type="entry name" value="cNMP_binding"/>
    <property type="match status" value="1"/>
</dbReference>
<dbReference type="InterPro" id="IPR014710">
    <property type="entry name" value="RmlC-like_jellyroll"/>
</dbReference>
<evidence type="ECO:0000256" key="1">
    <source>
        <dbReference type="SAM" id="MobiDB-lite"/>
    </source>
</evidence>
<name>A0AAW1Q669_9CHLO</name>
<comment type="caution">
    <text evidence="3">The sequence shown here is derived from an EMBL/GenBank/DDBJ whole genome shotgun (WGS) entry which is preliminary data.</text>
</comment>
<dbReference type="InterPro" id="IPR000595">
    <property type="entry name" value="cNMP-bd_dom"/>
</dbReference>
<organism evidence="3 4">
    <name type="scientific">[Myrmecia] bisecta</name>
    <dbReference type="NCBI Taxonomy" id="41462"/>
    <lineage>
        <taxon>Eukaryota</taxon>
        <taxon>Viridiplantae</taxon>
        <taxon>Chlorophyta</taxon>
        <taxon>core chlorophytes</taxon>
        <taxon>Trebouxiophyceae</taxon>
        <taxon>Trebouxiales</taxon>
        <taxon>Trebouxiaceae</taxon>
        <taxon>Myrmecia</taxon>
    </lineage>
</organism>
<protein>
    <recommendedName>
        <fullName evidence="2">Cyclic nucleotide-binding domain-containing protein</fullName>
    </recommendedName>
</protein>
<evidence type="ECO:0000313" key="4">
    <source>
        <dbReference type="Proteomes" id="UP001489004"/>
    </source>
</evidence>
<dbReference type="InterPro" id="IPR018490">
    <property type="entry name" value="cNMP-bd_dom_sf"/>
</dbReference>
<feature type="compositionally biased region" description="Polar residues" evidence="1">
    <location>
        <begin position="318"/>
        <end position="329"/>
    </location>
</feature>
<reference evidence="3 4" key="1">
    <citation type="journal article" date="2024" name="Nat. Commun.">
        <title>Phylogenomics reveals the evolutionary origins of lichenization in chlorophyte algae.</title>
        <authorList>
            <person name="Puginier C."/>
            <person name="Libourel C."/>
            <person name="Otte J."/>
            <person name="Skaloud P."/>
            <person name="Haon M."/>
            <person name="Grisel S."/>
            <person name="Petersen M."/>
            <person name="Berrin J.G."/>
            <person name="Delaux P.M."/>
            <person name="Dal Grande F."/>
            <person name="Keller J."/>
        </authorList>
    </citation>
    <scope>NUCLEOTIDE SEQUENCE [LARGE SCALE GENOMIC DNA]</scope>
    <source>
        <strain evidence="3 4">SAG 2043</strain>
    </source>
</reference>
<dbReference type="AlphaFoldDB" id="A0AAW1Q669"/>
<evidence type="ECO:0000259" key="2">
    <source>
        <dbReference type="PROSITE" id="PS50042"/>
    </source>
</evidence>
<dbReference type="EMBL" id="JALJOR010000006">
    <property type="protein sequence ID" value="KAK9815809.1"/>
    <property type="molecule type" value="Genomic_DNA"/>
</dbReference>
<dbReference type="PANTHER" id="PTHR23011">
    <property type="entry name" value="CYCLIC NUCLEOTIDE-BINDING DOMAIN CONTAINING PROTEIN"/>
    <property type="match status" value="1"/>
</dbReference>
<dbReference type="Proteomes" id="UP001489004">
    <property type="component" value="Unassembled WGS sequence"/>
</dbReference>
<dbReference type="PROSITE" id="PS50042">
    <property type="entry name" value="CNMP_BINDING_3"/>
    <property type="match status" value="3"/>
</dbReference>
<gene>
    <name evidence="3" type="ORF">WJX72_009912</name>
</gene>
<feature type="domain" description="Cyclic nucleotide-binding" evidence="2">
    <location>
        <begin position="398"/>
        <end position="431"/>
    </location>
</feature>
<dbReference type="SUPFAM" id="SSF51206">
    <property type="entry name" value="cAMP-binding domain-like"/>
    <property type="match status" value="2"/>
</dbReference>
<feature type="domain" description="Cyclic nucleotide-binding" evidence="2">
    <location>
        <begin position="204"/>
        <end position="254"/>
    </location>
</feature>
<dbReference type="SMART" id="SM00100">
    <property type="entry name" value="cNMP"/>
    <property type="match status" value="1"/>
</dbReference>
<accession>A0AAW1Q669</accession>
<evidence type="ECO:0000313" key="3">
    <source>
        <dbReference type="EMBL" id="KAK9815809.1"/>
    </source>
</evidence>
<dbReference type="PANTHER" id="PTHR23011:SF28">
    <property type="entry name" value="CYCLIC NUCLEOTIDE-BINDING DOMAIN CONTAINING PROTEIN"/>
    <property type="match status" value="1"/>
</dbReference>
<sequence length="489" mass="54832">MGAPASAAGDPKQQPLPFLGRTTTLALLAADNRLTVDGVTADVASRKRSIEELLSIEPAHRTKAELDSIESTLTNLVKWGGKLPRAIRFELCKYMRYKAFRSGDVIFRQGDPGSEFYIIISGAVDVIVKDEATGDEKTVAHLFTGDSFGELALLQGHRQRRATCVCPQRSEFFITQVEDYKRVLAPLQQGNMQARIELLKQVPEFAGMSDQMLEGFGCVLTERTYSAREVILYQGQDVEDIVFVLSGGVKLVREMQWGTALTNLSKALSVLPNWLLSPRAVPIKEDKTAAARMRLKNHHTSTLVRDALAQHRAEKTGRSPQESDPSMENAQPEEDSSPKKRTARAFTTYASMPGGRAVGDQALLRTTTTINHDIVQQLEFTGTMEFPDRLFLEVDLAGKGSFFGEASVIKPSTQQTTVIATQTTRVLVLNKWDLVKRANKDLMDKLIDRAYFQIINDDSMRSKYIESLQWHKFRKDMDAKHMLDKKKRY</sequence>
<dbReference type="Gene3D" id="2.60.120.10">
    <property type="entry name" value="Jelly Rolls"/>
    <property type="match status" value="3"/>
</dbReference>
<keyword evidence="4" id="KW-1185">Reference proteome</keyword>
<feature type="domain" description="Cyclic nucleotide-binding" evidence="2">
    <location>
        <begin position="83"/>
        <end position="201"/>
    </location>
</feature>
<dbReference type="PRINTS" id="PR00103">
    <property type="entry name" value="CAMPKINASE"/>
</dbReference>